<gene>
    <name evidence="1" type="ORF">BHYA_0092g00360</name>
</gene>
<reference evidence="1 2" key="1">
    <citation type="submission" date="2017-12" db="EMBL/GenBank/DDBJ databases">
        <title>Comparative genomics of Botrytis spp.</title>
        <authorList>
            <person name="Valero-Jimenez C.A."/>
            <person name="Tapia P."/>
            <person name="Veloso J."/>
            <person name="Silva-Moreno E."/>
            <person name="Staats M."/>
            <person name="Valdes J.H."/>
            <person name="Van Kan J.A.L."/>
        </authorList>
    </citation>
    <scope>NUCLEOTIDE SEQUENCE [LARGE SCALE GENOMIC DNA]</scope>
    <source>
        <strain evidence="1 2">Bh0001</strain>
    </source>
</reference>
<dbReference type="AlphaFoldDB" id="A0A4Z1GW14"/>
<evidence type="ECO:0000313" key="1">
    <source>
        <dbReference type="EMBL" id="TGO37653.1"/>
    </source>
</evidence>
<dbReference type="Proteomes" id="UP000297814">
    <property type="component" value="Unassembled WGS sequence"/>
</dbReference>
<sequence length="159" mass="18245">MPHLSFCPDFSSQHESGLDGDMRSLNFCRYGGDVEDKNSERIDEDFVRGPDDIRTHIGSKLDYTGLASNIYTAYSMDMLSEVKIILENISTKIQDTCKCFYIENPLPFTCDLMNVFQKCSPEALRSFQVQQFAHKACKTHIITMDKKLQRVQHSTMLMV</sequence>
<dbReference type="EMBL" id="PQXK01000092">
    <property type="protein sequence ID" value="TGO37653.1"/>
    <property type="molecule type" value="Genomic_DNA"/>
</dbReference>
<name>A0A4Z1GW14_9HELO</name>
<organism evidence="1 2">
    <name type="scientific">Botrytis hyacinthi</name>
    <dbReference type="NCBI Taxonomy" id="278943"/>
    <lineage>
        <taxon>Eukaryota</taxon>
        <taxon>Fungi</taxon>
        <taxon>Dikarya</taxon>
        <taxon>Ascomycota</taxon>
        <taxon>Pezizomycotina</taxon>
        <taxon>Leotiomycetes</taxon>
        <taxon>Helotiales</taxon>
        <taxon>Sclerotiniaceae</taxon>
        <taxon>Botrytis</taxon>
    </lineage>
</organism>
<keyword evidence="2" id="KW-1185">Reference proteome</keyword>
<accession>A0A4Z1GW14</accession>
<protein>
    <submittedName>
        <fullName evidence="1">Uncharacterized protein</fullName>
    </submittedName>
</protein>
<proteinExistence type="predicted"/>
<evidence type="ECO:0000313" key="2">
    <source>
        <dbReference type="Proteomes" id="UP000297814"/>
    </source>
</evidence>
<comment type="caution">
    <text evidence="1">The sequence shown here is derived from an EMBL/GenBank/DDBJ whole genome shotgun (WGS) entry which is preliminary data.</text>
</comment>